<evidence type="ECO:0000313" key="1">
    <source>
        <dbReference type="EMBL" id="PIN15982.1"/>
    </source>
</evidence>
<protein>
    <submittedName>
        <fullName evidence="1">Uncharacterized protein</fullName>
    </submittedName>
</protein>
<dbReference type="AlphaFoldDB" id="A0A2G9HEM0"/>
<accession>A0A2G9HEM0</accession>
<dbReference type="OrthoDB" id="3156807at2759"/>
<name>A0A2G9HEM0_9LAMI</name>
<keyword evidence="2" id="KW-1185">Reference proteome</keyword>
<evidence type="ECO:0000313" key="2">
    <source>
        <dbReference type="Proteomes" id="UP000231279"/>
    </source>
</evidence>
<sequence length="400" mass="45900">MCLSHIFDISSFFIAAKSFDLEGADASKLWDSIELSTFPLDTRQSLSENLVSIRQTEHSKKLLEEIIWRNFNTVRKLAYGQIGRIVMIILGSGKPKLDLCKKIMGQLSYNNPWKRFIEILGREYASSNMYEALIDEFHKALRETYYIDLRRNDYISPNCFVYLIERLLIMVPHSQGFFFTTKSSLVEFLISLQSDADPSSSLVMDKKYDPSSIMNSVFDMIQRSLCNRAAMEEWIENSHIDCKYYFPVLMLRFFVILCLLCLNSDLSIDAVLEHLSVPQIRSQLPRKFCEGILRVRHNGISYVDALAGAFKVIGDPLVIVASTEKRPKFVSPDAVFINLRSFSCRNEIMETLFPVERNASTAPLPMRPASKSDIKDRIKLKLGKLGSYLGIVQKHRLDEK</sequence>
<dbReference type="STRING" id="429701.A0A2G9HEM0"/>
<reference evidence="2" key="1">
    <citation type="journal article" date="2018" name="Gigascience">
        <title>Genome assembly of the Pink Ipe (Handroanthus impetiginosus, Bignoniaceae), a highly valued, ecologically keystone Neotropical timber forest tree.</title>
        <authorList>
            <person name="Silva-Junior O.B."/>
            <person name="Grattapaglia D."/>
            <person name="Novaes E."/>
            <person name="Collevatti R.G."/>
        </authorList>
    </citation>
    <scope>NUCLEOTIDE SEQUENCE [LARGE SCALE GENOMIC DNA]</scope>
    <source>
        <strain evidence="2">cv. UFG-1</strain>
    </source>
</reference>
<organism evidence="1 2">
    <name type="scientific">Handroanthus impetiginosus</name>
    <dbReference type="NCBI Taxonomy" id="429701"/>
    <lineage>
        <taxon>Eukaryota</taxon>
        <taxon>Viridiplantae</taxon>
        <taxon>Streptophyta</taxon>
        <taxon>Embryophyta</taxon>
        <taxon>Tracheophyta</taxon>
        <taxon>Spermatophyta</taxon>
        <taxon>Magnoliopsida</taxon>
        <taxon>eudicotyledons</taxon>
        <taxon>Gunneridae</taxon>
        <taxon>Pentapetalae</taxon>
        <taxon>asterids</taxon>
        <taxon>lamiids</taxon>
        <taxon>Lamiales</taxon>
        <taxon>Bignoniaceae</taxon>
        <taxon>Crescentiina</taxon>
        <taxon>Tabebuia alliance</taxon>
        <taxon>Handroanthus</taxon>
    </lineage>
</organism>
<dbReference type="InterPro" id="IPR039904">
    <property type="entry name" value="TRANK1"/>
</dbReference>
<dbReference type="PANTHER" id="PTHR21529">
    <property type="entry name" value="MAMMARY TURMOR VIRUS RECEPTOR HOMOLOG 1, 2 MTVR1, 2"/>
    <property type="match status" value="1"/>
</dbReference>
<dbReference type="Proteomes" id="UP000231279">
    <property type="component" value="Unassembled WGS sequence"/>
</dbReference>
<proteinExistence type="predicted"/>
<comment type="caution">
    <text evidence="1">The sequence shown here is derived from an EMBL/GenBank/DDBJ whole genome shotgun (WGS) entry which is preliminary data.</text>
</comment>
<dbReference type="EMBL" id="NKXS01001984">
    <property type="protein sequence ID" value="PIN15982.1"/>
    <property type="molecule type" value="Genomic_DNA"/>
</dbReference>
<gene>
    <name evidence="1" type="ORF">CDL12_11363</name>
</gene>
<dbReference type="PANTHER" id="PTHR21529:SF4">
    <property type="entry name" value="TPR AND ANKYRIN REPEAT-CONTAINING PROTEIN 1"/>
    <property type="match status" value="1"/>
</dbReference>